<evidence type="ECO:0000259" key="3">
    <source>
        <dbReference type="PROSITE" id="PS51186"/>
    </source>
</evidence>
<dbReference type="InterPro" id="IPR016181">
    <property type="entry name" value="Acyl_CoA_acyltransferase"/>
</dbReference>
<accession>A0A4V2WP21</accession>
<name>A0A4V2WP21_9BACL</name>
<dbReference type="RefSeq" id="WP_132417786.1">
    <property type="nucleotide sequence ID" value="NZ_SKFG01000008.1"/>
</dbReference>
<feature type="domain" description="N-acetyltransferase" evidence="3">
    <location>
        <begin position="1"/>
        <end position="142"/>
    </location>
</feature>
<comment type="caution">
    <text evidence="4">The sequence shown here is derived from an EMBL/GenBank/DDBJ whole genome shotgun (WGS) entry which is preliminary data.</text>
</comment>
<evidence type="ECO:0000313" key="5">
    <source>
        <dbReference type="Proteomes" id="UP000295418"/>
    </source>
</evidence>
<dbReference type="SUPFAM" id="SSF55729">
    <property type="entry name" value="Acyl-CoA N-acyltransferases (Nat)"/>
    <property type="match status" value="1"/>
</dbReference>
<keyword evidence="2" id="KW-0012">Acyltransferase</keyword>
<dbReference type="AlphaFoldDB" id="A0A4V2WP21"/>
<dbReference type="Gene3D" id="3.40.630.30">
    <property type="match status" value="1"/>
</dbReference>
<dbReference type="EMBL" id="SKFG01000008">
    <property type="protein sequence ID" value="TCZ77702.1"/>
    <property type="molecule type" value="Genomic_DNA"/>
</dbReference>
<evidence type="ECO:0000313" key="4">
    <source>
        <dbReference type="EMBL" id="TCZ77702.1"/>
    </source>
</evidence>
<gene>
    <name evidence="4" type="ORF">E0485_09475</name>
</gene>
<keyword evidence="5" id="KW-1185">Reference proteome</keyword>
<dbReference type="InterPro" id="IPR000182">
    <property type="entry name" value="GNAT_dom"/>
</dbReference>
<dbReference type="CDD" id="cd04301">
    <property type="entry name" value="NAT_SF"/>
    <property type="match status" value="1"/>
</dbReference>
<dbReference type="Proteomes" id="UP000295418">
    <property type="component" value="Unassembled WGS sequence"/>
</dbReference>
<dbReference type="Pfam" id="PF00583">
    <property type="entry name" value="Acetyltransf_1"/>
    <property type="match status" value="1"/>
</dbReference>
<evidence type="ECO:0000256" key="1">
    <source>
        <dbReference type="ARBA" id="ARBA00022679"/>
    </source>
</evidence>
<dbReference type="PROSITE" id="PS51186">
    <property type="entry name" value="GNAT"/>
    <property type="match status" value="1"/>
</dbReference>
<evidence type="ECO:0000256" key="2">
    <source>
        <dbReference type="ARBA" id="ARBA00023315"/>
    </source>
</evidence>
<sequence length="143" mass="16430">MCIRSFKLSDYGPATALLQRVLSEDCYDATIQAFARQLSWDTDLILIAEQDDEMVGIIIGTIDNAKGYVYRVAVTKEHRGLGIGERLTEALKQRFNIRQVNKIMVNMDSYNEVAIPFFESIGYQEVDFFRFTERLSIVKNLAY</sequence>
<dbReference type="GO" id="GO:0016747">
    <property type="term" value="F:acyltransferase activity, transferring groups other than amino-acyl groups"/>
    <property type="evidence" value="ECO:0007669"/>
    <property type="project" value="InterPro"/>
</dbReference>
<protein>
    <submittedName>
        <fullName evidence="4">GNAT family N-acetyltransferase</fullName>
    </submittedName>
</protein>
<dbReference type="PANTHER" id="PTHR43072">
    <property type="entry name" value="N-ACETYLTRANSFERASE"/>
    <property type="match status" value="1"/>
</dbReference>
<reference evidence="4 5" key="1">
    <citation type="submission" date="2019-03" db="EMBL/GenBank/DDBJ databases">
        <authorList>
            <person name="Kim M.K.M."/>
        </authorList>
    </citation>
    <scope>NUCLEOTIDE SEQUENCE [LARGE SCALE GENOMIC DNA]</scope>
    <source>
        <strain evidence="4 5">18JY21-1</strain>
    </source>
</reference>
<keyword evidence="1 4" id="KW-0808">Transferase</keyword>
<organism evidence="4 5">
    <name type="scientific">Paenibacillus albiflavus</name>
    <dbReference type="NCBI Taxonomy" id="2545760"/>
    <lineage>
        <taxon>Bacteria</taxon>
        <taxon>Bacillati</taxon>
        <taxon>Bacillota</taxon>
        <taxon>Bacilli</taxon>
        <taxon>Bacillales</taxon>
        <taxon>Paenibacillaceae</taxon>
        <taxon>Paenibacillus</taxon>
    </lineage>
</organism>
<proteinExistence type="predicted"/>
<dbReference type="PANTHER" id="PTHR43072:SF51">
    <property type="entry name" value="ABC SUPERFAMILY TRANSPORT PROTEIN"/>
    <property type="match status" value="1"/>
</dbReference>
<dbReference type="OrthoDB" id="1821130at2"/>